<feature type="domain" description="Starch synthase catalytic" evidence="5">
    <location>
        <begin position="18"/>
        <end position="237"/>
    </location>
</feature>
<reference evidence="9" key="4">
    <citation type="journal article" date="2019" name="Int. J. Syst. Evol. Microbiol.">
        <title>The Global Catalogue of Microorganisms (GCM) 10K type strain sequencing project: providing services to taxonomists for standard genome sequencing and annotation.</title>
        <authorList>
            <consortium name="The Broad Institute Genomics Platform"/>
            <consortium name="The Broad Institute Genome Sequencing Center for Infectious Disease"/>
            <person name="Wu L."/>
            <person name="Ma J."/>
        </authorList>
    </citation>
    <scope>NUCLEOTIDE SEQUENCE [LARGE SCALE GENOMIC DNA]</scope>
    <source>
        <strain evidence="9">CGMCC 1.12707</strain>
    </source>
</reference>
<dbReference type="EMBL" id="BMFL01000001">
    <property type="protein sequence ID" value="GGE88164.1"/>
    <property type="molecule type" value="Genomic_DNA"/>
</dbReference>
<evidence type="ECO:0000259" key="5">
    <source>
        <dbReference type="Pfam" id="PF08323"/>
    </source>
</evidence>
<keyword evidence="4" id="KW-0808">Transferase</keyword>
<dbReference type="Gene3D" id="3.40.50.2000">
    <property type="entry name" value="Glycogen Phosphorylase B"/>
    <property type="match status" value="1"/>
</dbReference>
<evidence type="ECO:0000256" key="4">
    <source>
        <dbReference type="ARBA" id="ARBA00022679"/>
    </source>
</evidence>
<reference evidence="6" key="1">
    <citation type="journal article" date="2014" name="Int. J. Syst. Evol. Microbiol.">
        <title>Complete genome of a new Firmicutes species belonging to the dominant human colonic microbiota ('Ruminococcus bicirculans') reveals two chromosomes and a selective capacity to utilize plant glucans.</title>
        <authorList>
            <consortium name="NISC Comparative Sequencing Program"/>
            <person name="Wegmann U."/>
            <person name="Louis P."/>
            <person name="Goesmann A."/>
            <person name="Henrissat B."/>
            <person name="Duncan S.H."/>
            <person name="Flint H.J."/>
        </authorList>
    </citation>
    <scope>NUCLEOTIDE SEQUENCE</scope>
    <source>
        <strain evidence="6">CGMCC 1.12707</strain>
    </source>
</reference>
<evidence type="ECO:0000256" key="1">
    <source>
        <dbReference type="ARBA" id="ARBA00001478"/>
    </source>
</evidence>
<evidence type="ECO:0000313" key="8">
    <source>
        <dbReference type="Proteomes" id="UP000184120"/>
    </source>
</evidence>
<reference evidence="7" key="2">
    <citation type="submission" date="2016-11" db="EMBL/GenBank/DDBJ databases">
        <authorList>
            <person name="Jaros S."/>
            <person name="Januszkiewicz K."/>
            <person name="Wedrychowicz H."/>
        </authorList>
    </citation>
    <scope>NUCLEOTIDE SEQUENCE [LARGE SCALE GENOMIC DNA]</scope>
    <source>
        <strain evidence="7">DSM 27989</strain>
    </source>
</reference>
<dbReference type="Pfam" id="PF08323">
    <property type="entry name" value="Glyco_transf_5"/>
    <property type="match status" value="1"/>
</dbReference>
<dbReference type="Proteomes" id="UP000184120">
    <property type="component" value="Unassembled WGS sequence"/>
</dbReference>
<protein>
    <recommendedName>
        <fullName evidence="2">starch synthase</fullName>
        <ecNumber evidence="2">2.4.1.21</ecNumber>
    </recommendedName>
</protein>
<comment type="catalytic activity">
    <reaction evidence="1">
        <text>[(1-&gt;4)-alpha-D-glucosyl](n) + ADP-alpha-D-glucose = [(1-&gt;4)-alpha-D-glucosyl](n+1) + ADP + H(+)</text>
        <dbReference type="Rhea" id="RHEA:18189"/>
        <dbReference type="Rhea" id="RHEA-COMP:9584"/>
        <dbReference type="Rhea" id="RHEA-COMP:9587"/>
        <dbReference type="ChEBI" id="CHEBI:15378"/>
        <dbReference type="ChEBI" id="CHEBI:15444"/>
        <dbReference type="ChEBI" id="CHEBI:57498"/>
        <dbReference type="ChEBI" id="CHEBI:456216"/>
        <dbReference type="EC" id="2.4.1.21"/>
    </reaction>
</comment>
<dbReference type="Proteomes" id="UP000650994">
    <property type="component" value="Unassembled WGS sequence"/>
</dbReference>
<dbReference type="GO" id="GO:0009011">
    <property type="term" value="F:alpha-1,4-glucan glucosyltransferase (ADP-glucose donor) activity"/>
    <property type="evidence" value="ECO:0007669"/>
    <property type="project" value="UniProtKB-EC"/>
</dbReference>
<dbReference type="InterPro" id="IPR013534">
    <property type="entry name" value="Starch_synth_cat_dom"/>
</dbReference>
<evidence type="ECO:0000313" key="6">
    <source>
        <dbReference type="EMBL" id="GGE88164.1"/>
    </source>
</evidence>
<dbReference type="STRING" id="1434701.SAMN05443634_10746"/>
<sequence length="283" mass="32557">MPYYSLGKESIEIMEGKRILYVTTEMVPYFPENPMSSQALDLPKIMQSNGADVRIFMPRFGAINERRHQLHEVIRLSGMNMIINDLDQPLIIKVASVPGERLQVYFIDNEEYFKRKDVYGENNTLFSDNDERSIFFAKGILETVKKLNWKPDVVHVMGWMSSLVPLYLKNYYADDPFFQDAKVVVSLFDNAFEGELDKELVNKLAFDNVEADVKQYLENPTHLGMIQASLHYADAVAKGEDVIPEDVKNYINQQGIPLLENCSKEQAKEVYNNFYVEGVLNSN</sequence>
<reference evidence="6" key="5">
    <citation type="submission" date="2024-05" db="EMBL/GenBank/DDBJ databases">
        <authorList>
            <person name="Sun Q."/>
            <person name="Zhou Y."/>
        </authorList>
    </citation>
    <scope>NUCLEOTIDE SEQUENCE</scope>
    <source>
        <strain evidence="6">CGMCC 1.12707</strain>
    </source>
</reference>
<organism evidence="7 8">
    <name type="scientific">Chishuiella changwenlii</name>
    <dbReference type="NCBI Taxonomy" id="1434701"/>
    <lineage>
        <taxon>Bacteria</taxon>
        <taxon>Pseudomonadati</taxon>
        <taxon>Bacteroidota</taxon>
        <taxon>Flavobacteriia</taxon>
        <taxon>Flavobacteriales</taxon>
        <taxon>Weeksellaceae</taxon>
        <taxon>Chishuiella</taxon>
    </lineage>
</organism>
<dbReference type="PANTHER" id="PTHR45825">
    <property type="entry name" value="GRANULE-BOUND STARCH SYNTHASE 1, CHLOROPLASTIC/AMYLOPLASTIC"/>
    <property type="match status" value="1"/>
</dbReference>
<evidence type="ECO:0000256" key="3">
    <source>
        <dbReference type="ARBA" id="ARBA00022676"/>
    </source>
</evidence>
<dbReference type="PANTHER" id="PTHR45825:SF11">
    <property type="entry name" value="ALPHA AMYLASE DOMAIN-CONTAINING PROTEIN"/>
    <property type="match status" value="1"/>
</dbReference>
<evidence type="ECO:0000256" key="2">
    <source>
        <dbReference type="ARBA" id="ARBA00012588"/>
    </source>
</evidence>
<keyword evidence="9" id="KW-1185">Reference proteome</keyword>
<evidence type="ECO:0000313" key="7">
    <source>
        <dbReference type="EMBL" id="SHL21875.1"/>
    </source>
</evidence>
<accession>A0A1M6YUV3</accession>
<name>A0A1M6YUV3_9FLAO</name>
<reference evidence="8" key="3">
    <citation type="submission" date="2016-11" db="EMBL/GenBank/DDBJ databases">
        <authorList>
            <person name="Varghese N."/>
            <person name="Submissions S."/>
        </authorList>
    </citation>
    <scope>NUCLEOTIDE SEQUENCE [LARGE SCALE GENOMIC DNA]</scope>
    <source>
        <strain evidence="8">DSM 27989</strain>
    </source>
</reference>
<dbReference type="EC" id="2.4.1.21" evidence="2"/>
<keyword evidence="3" id="KW-0328">Glycosyltransferase</keyword>
<dbReference type="EMBL" id="FRBH01000007">
    <property type="protein sequence ID" value="SHL21875.1"/>
    <property type="molecule type" value="Genomic_DNA"/>
</dbReference>
<gene>
    <name evidence="6" type="ORF">GCM10010984_02360</name>
    <name evidence="7" type="ORF">SAMN05443634_10746</name>
</gene>
<dbReference type="AlphaFoldDB" id="A0A1M6YUV3"/>
<evidence type="ECO:0000313" key="9">
    <source>
        <dbReference type="Proteomes" id="UP000650994"/>
    </source>
</evidence>
<dbReference type="SUPFAM" id="SSF53756">
    <property type="entry name" value="UDP-Glycosyltransferase/glycogen phosphorylase"/>
    <property type="match status" value="1"/>
</dbReference>
<proteinExistence type="predicted"/>